<dbReference type="AlphaFoldDB" id="A0A1Q8S1V1"/>
<dbReference type="GO" id="GO:0003682">
    <property type="term" value="F:chromatin binding"/>
    <property type="evidence" value="ECO:0007669"/>
    <property type="project" value="TreeGrafter"/>
</dbReference>
<feature type="compositionally biased region" description="Acidic residues" evidence="1">
    <location>
        <begin position="1120"/>
        <end position="1141"/>
    </location>
</feature>
<dbReference type="GO" id="GO:0000785">
    <property type="term" value="C:chromatin"/>
    <property type="evidence" value="ECO:0007669"/>
    <property type="project" value="TreeGrafter"/>
</dbReference>
<dbReference type="InterPro" id="IPR039662">
    <property type="entry name" value="Cohesin_Scc3/SA"/>
</dbReference>
<feature type="region of interest" description="Disordered" evidence="1">
    <location>
        <begin position="1092"/>
        <end position="1180"/>
    </location>
</feature>
<organism evidence="3 4">
    <name type="scientific">Colletotrichum chlorophyti</name>
    <dbReference type="NCBI Taxonomy" id="708187"/>
    <lineage>
        <taxon>Eukaryota</taxon>
        <taxon>Fungi</taxon>
        <taxon>Dikarya</taxon>
        <taxon>Ascomycota</taxon>
        <taxon>Pezizomycotina</taxon>
        <taxon>Sordariomycetes</taxon>
        <taxon>Hypocreomycetidae</taxon>
        <taxon>Glomerellales</taxon>
        <taxon>Glomerellaceae</taxon>
        <taxon>Colletotrichum</taxon>
    </lineage>
</organism>
<dbReference type="PANTHER" id="PTHR11199:SF0">
    <property type="entry name" value="LD34181P-RELATED"/>
    <property type="match status" value="1"/>
</dbReference>
<dbReference type="SUPFAM" id="SSF48371">
    <property type="entry name" value="ARM repeat"/>
    <property type="match status" value="1"/>
</dbReference>
<dbReference type="Gene3D" id="1.25.10.10">
    <property type="entry name" value="Leucine-rich Repeat Variant"/>
    <property type="match status" value="1"/>
</dbReference>
<name>A0A1Q8S1V1_9PEZI</name>
<keyword evidence="4" id="KW-1185">Reference proteome</keyword>
<gene>
    <name evidence="3" type="ORF">CCHL11_09459</name>
</gene>
<dbReference type="OrthoDB" id="498590at2759"/>
<feature type="region of interest" description="Disordered" evidence="1">
    <location>
        <begin position="1"/>
        <end position="120"/>
    </location>
</feature>
<dbReference type="GO" id="GO:0008278">
    <property type="term" value="C:cohesin complex"/>
    <property type="evidence" value="ECO:0007669"/>
    <property type="project" value="TreeGrafter"/>
</dbReference>
<dbReference type="GO" id="GO:0007062">
    <property type="term" value="P:sister chromatid cohesion"/>
    <property type="evidence" value="ECO:0007669"/>
    <property type="project" value="UniProtKB-ARBA"/>
</dbReference>
<dbReference type="InterPro" id="IPR011989">
    <property type="entry name" value="ARM-like"/>
</dbReference>
<feature type="region of interest" description="Disordered" evidence="1">
    <location>
        <begin position="991"/>
        <end position="1023"/>
    </location>
</feature>
<evidence type="ECO:0000313" key="3">
    <source>
        <dbReference type="EMBL" id="OLN95415.1"/>
    </source>
</evidence>
<evidence type="ECO:0000259" key="2">
    <source>
        <dbReference type="PROSITE" id="PS51425"/>
    </source>
</evidence>
<reference evidence="3 4" key="1">
    <citation type="submission" date="2016-11" db="EMBL/GenBank/DDBJ databases">
        <title>Draft Genome Assembly of Colletotrichum chlorophyti a pathogen of herbaceous plants.</title>
        <authorList>
            <person name="Gan P."/>
            <person name="Narusaka M."/>
            <person name="Tsushima A."/>
            <person name="Narusaka Y."/>
            <person name="Takano Y."/>
            <person name="Shirasu K."/>
        </authorList>
    </citation>
    <scope>NUCLEOTIDE SEQUENCE [LARGE SCALE GENOMIC DNA]</scope>
    <source>
        <strain evidence="3 4">NTL11</strain>
    </source>
</reference>
<feature type="compositionally biased region" description="Basic residues" evidence="1">
    <location>
        <begin position="89"/>
        <end position="99"/>
    </location>
</feature>
<dbReference type="Proteomes" id="UP000186583">
    <property type="component" value="Unassembled WGS sequence"/>
</dbReference>
<protein>
    <submittedName>
        <fullName evidence="3">Cohesin subunit psc3</fullName>
    </submittedName>
</protein>
<evidence type="ECO:0000313" key="4">
    <source>
        <dbReference type="Proteomes" id="UP000186583"/>
    </source>
</evidence>
<dbReference type="InterPro" id="IPR013721">
    <property type="entry name" value="STAG"/>
</dbReference>
<proteinExistence type="predicted"/>
<dbReference type="PANTHER" id="PTHR11199">
    <property type="entry name" value="STROMAL ANTIGEN"/>
    <property type="match status" value="1"/>
</dbReference>
<feature type="compositionally biased region" description="Acidic residues" evidence="1">
    <location>
        <begin position="998"/>
        <end position="1021"/>
    </location>
</feature>
<dbReference type="InterPro" id="IPR020839">
    <property type="entry name" value="SCD"/>
</dbReference>
<feature type="compositionally biased region" description="Acidic residues" evidence="1">
    <location>
        <begin position="44"/>
        <end position="58"/>
    </location>
</feature>
<feature type="domain" description="SCD" evidence="2">
    <location>
        <begin position="362"/>
        <end position="445"/>
    </location>
</feature>
<sequence>MASATASPEPESSSRRRSGRVVRAPEKFSPEPVTAPKRKRGLENDEDDEGNEDDDIESDATMSDAAADSADERPRARPKKRSSASQGNRVKKPATKKPKTNGVASSGHSASLPSRPKKSVRIASVDKQGQGLYADVFGSGLPSDEVADQWQTRYQANDALAVVELVNLVLQCSGCDLEITEDDIRDPDNCQARLTELQDLFQEACSFTPSLTACSRIPAANLSQEQVTEYPLISRAKNTKAFRDLLTGFFRGVVRSVHETDVLYNDATLMENLVRWIASMSTSSLRPFRHTATTVILSLVYGLIDVANTLDSRITAIEQQVSQAKRGKNKAKLAEMQRSLDEANNNRELCGHHIKDFFDTTFIHRYRDIDPRIRTECVEALGSWIIALPTVFMQPEYLRYLGWMLSDTVASTRQEVLRQLARIFKRDIQQLGHFIDRFRPRLIEIATKDTEISVRVAAISVINVLRDTGMLEPDEVDSIGKLIFDSDIRVRKAVVNFFVSCVEDSIEGKLEELGGQEALDEVFGDIEDDDYESPRSTWINIKCLAENLAAFDAQIEGEQQDPNSQGLAVAADVLQASVPDTRISLASQVLFEKVPYVKQWELLAGYLLYDHTVSSKSSARSKGISTETAFKRAVGPEGSEEAILLEVLASAVKMSMLQSAEIEKNKKKGGRLELTEAQEDTALELATAIPQLLNKFGADPATATIVLRMEHFLDLEVFQTLRQDSTKYEKLLDEISTQFNRHNDKRVVAEAAAALLHSRQYDELEELTDGKLAVLWENVINTLRSFDKICEISARGNLLGEDLTALSSVLMKISELARIADCTEVLEVEGRDRDSMSSAIEILVNIVNRGTFDQPNEELDDLEDEVTSFAIKGIQFYFMWKVRSFEKLIQSGAEIPDSVVDQLAVLRKRYDVGLIKTLSSRAVIDEIRMFATGALCDVHILFGLLRNWVDESRGNANYKKLAVLTHELEPKLLPELISIYDGVERSFAKRAKRTLNEPAEDEEPMDDDESDDEEDEDEGLTPEEKLAVELKSEKALCELAGKYVLAIHQKVLDQTGPHAGKLRKRLLRNQGRLGKNFSEVVAFLDTSKVREHIHGKKQGQRAKMPSVKSAINKPTQSEEIIVDNDDDEEEDALEEPEVEPEEGSKEDLRRRELLEEEEEEELEEENPANNDADEDDVLGD</sequence>
<feature type="compositionally biased region" description="Polar residues" evidence="1">
    <location>
        <begin position="102"/>
        <end position="112"/>
    </location>
</feature>
<feature type="compositionally biased region" description="Low complexity" evidence="1">
    <location>
        <begin position="59"/>
        <end position="68"/>
    </location>
</feature>
<dbReference type="EMBL" id="MPGH01000036">
    <property type="protein sequence ID" value="OLN95415.1"/>
    <property type="molecule type" value="Genomic_DNA"/>
</dbReference>
<dbReference type="Pfam" id="PF21581">
    <property type="entry name" value="SCD"/>
    <property type="match status" value="1"/>
</dbReference>
<evidence type="ECO:0000256" key="1">
    <source>
        <dbReference type="SAM" id="MobiDB-lite"/>
    </source>
</evidence>
<feature type="compositionally biased region" description="Low complexity" evidence="1">
    <location>
        <begin position="1"/>
        <end position="11"/>
    </location>
</feature>
<feature type="compositionally biased region" description="Acidic residues" evidence="1">
    <location>
        <begin position="1154"/>
        <end position="1180"/>
    </location>
</feature>
<comment type="caution">
    <text evidence="3">The sequence shown here is derived from an EMBL/GenBank/DDBJ whole genome shotgun (WGS) entry which is preliminary data.</text>
</comment>
<dbReference type="InterPro" id="IPR056396">
    <property type="entry name" value="HEAT_SCC3-SA"/>
</dbReference>
<dbReference type="Pfam" id="PF24571">
    <property type="entry name" value="HEAT_SCC3-SA"/>
    <property type="match status" value="1"/>
</dbReference>
<dbReference type="GO" id="GO:0005634">
    <property type="term" value="C:nucleus"/>
    <property type="evidence" value="ECO:0007669"/>
    <property type="project" value="TreeGrafter"/>
</dbReference>
<accession>A0A1Q8S1V1</accession>
<feature type="compositionally biased region" description="Basic and acidic residues" evidence="1">
    <location>
        <begin position="1142"/>
        <end position="1153"/>
    </location>
</feature>
<dbReference type="InterPro" id="IPR016024">
    <property type="entry name" value="ARM-type_fold"/>
</dbReference>
<dbReference type="STRING" id="708187.A0A1Q8S1V1"/>
<dbReference type="Pfam" id="PF08514">
    <property type="entry name" value="STAG"/>
    <property type="match status" value="1"/>
</dbReference>
<dbReference type="PROSITE" id="PS51425">
    <property type="entry name" value="SCD"/>
    <property type="match status" value="1"/>
</dbReference>